<dbReference type="SUPFAM" id="SSF57362">
    <property type="entry name" value="BPTI-like"/>
    <property type="match status" value="1"/>
</dbReference>
<sequence length="106" mass="11727">MENMLSLSLLSLLLTTVSISHANLDNQPTQCQIQVNVKDSLLRGFPVVFYTYVPEVGRCALRFSTNVWSGSPNVFSSAMTCIKTCCPASCRPHCCKGHLKEKSPKF</sequence>
<organism evidence="2 3">
    <name type="scientific">Plectus sambesii</name>
    <dbReference type="NCBI Taxonomy" id="2011161"/>
    <lineage>
        <taxon>Eukaryota</taxon>
        <taxon>Metazoa</taxon>
        <taxon>Ecdysozoa</taxon>
        <taxon>Nematoda</taxon>
        <taxon>Chromadorea</taxon>
        <taxon>Plectida</taxon>
        <taxon>Plectina</taxon>
        <taxon>Plectoidea</taxon>
        <taxon>Plectidae</taxon>
        <taxon>Plectus</taxon>
    </lineage>
</organism>
<dbReference type="GO" id="GO:0004867">
    <property type="term" value="F:serine-type endopeptidase inhibitor activity"/>
    <property type="evidence" value="ECO:0007669"/>
    <property type="project" value="InterPro"/>
</dbReference>
<proteinExistence type="predicted"/>
<feature type="signal peptide" evidence="1">
    <location>
        <begin position="1"/>
        <end position="22"/>
    </location>
</feature>
<evidence type="ECO:0000313" key="2">
    <source>
        <dbReference type="Proteomes" id="UP000887566"/>
    </source>
</evidence>
<dbReference type="AlphaFoldDB" id="A0A914X993"/>
<reference evidence="3" key="1">
    <citation type="submission" date="2022-11" db="UniProtKB">
        <authorList>
            <consortium name="WormBaseParasite"/>
        </authorList>
    </citation>
    <scope>IDENTIFICATION</scope>
</reference>
<evidence type="ECO:0000256" key="1">
    <source>
        <dbReference type="SAM" id="SignalP"/>
    </source>
</evidence>
<name>A0A914X993_9BILA</name>
<evidence type="ECO:0000313" key="3">
    <source>
        <dbReference type="WBParaSite" id="PSAMB.scaffold696size43574.g7995.t1"/>
    </source>
</evidence>
<protein>
    <submittedName>
        <fullName evidence="3">BPTI/Kunitz inhibitor domain-containing protein</fullName>
    </submittedName>
</protein>
<keyword evidence="2" id="KW-1185">Reference proteome</keyword>
<dbReference type="WBParaSite" id="PSAMB.scaffold696size43574.g7995.t1">
    <property type="protein sequence ID" value="PSAMB.scaffold696size43574.g7995.t1"/>
    <property type="gene ID" value="PSAMB.scaffold696size43574.g7995"/>
</dbReference>
<dbReference type="InterPro" id="IPR036880">
    <property type="entry name" value="Kunitz_BPTI_sf"/>
</dbReference>
<feature type="chain" id="PRO_5037294903" evidence="1">
    <location>
        <begin position="23"/>
        <end position="106"/>
    </location>
</feature>
<accession>A0A914X993</accession>
<dbReference type="Proteomes" id="UP000887566">
    <property type="component" value="Unplaced"/>
</dbReference>
<keyword evidence="1" id="KW-0732">Signal</keyword>